<dbReference type="EMBL" id="JAMDNP010000032">
    <property type="protein sequence ID" value="MCY9762212.1"/>
    <property type="molecule type" value="Genomic_DNA"/>
</dbReference>
<sequence length="188" mass="21439">MSEGVDLKGTQYIAKAFGLTTRRIEQLTAEGVITPVQKRPRKYDLLPTIQDYIKYLSDKANGREKKETDSDLETQKLEAETKIKLAKARMSELELAELEGNMHLADDVEAVLTDHVMSVRSLLMAMPGKLAIDLAKTKTAAEASERVKQEVYRIIDHLSGYQYEPDDFKKRVRERRGWSERHGDNEGE</sequence>
<keyword evidence="2" id="KW-1185">Reference proteome</keyword>
<accession>A0ABT4GZQ9</accession>
<evidence type="ECO:0000313" key="2">
    <source>
        <dbReference type="Proteomes" id="UP001527181"/>
    </source>
</evidence>
<evidence type="ECO:0000313" key="1">
    <source>
        <dbReference type="EMBL" id="MCY9762212.1"/>
    </source>
</evidence>
<name>A0ABT4GZQ9_PAEAL</name>
<proteinExistence type="predicted"/>
<dbReference type="RefSeq" id="WP_005542708.1">
    <property type="nucleotide sequence ID" value="NZ_JAMDLX010000051.1"/>
</dbReference>
<organism evidence="1 2">
    <name type="scientific">Paenibacillus alvei</name>
    <name type="common">Bacillus alvei</name>
    <dbReference type="NCBI Taxonomy" id="44250"/>
    <lineage>
        <taxon>Bacteria</taxon>
        <taxon>Bacillati</taxon>
        <taxon>Bacillota</taxon>
        <taxon>Bacilli</taxon>
        <taxon>Bacillales</taxon>
        <taxon>Paenibacillaceae</taxon>
        <taxon>Paenibacillus</taxon>
    </lineage>
</organism>
<comment type="caution">
    <text evidence="1">The sequence shown here is derived from an EMBL/GenBank/DDBJ whole genome shotgun (WGS) entry which is preliminary data.</text>
</comment>
<protein>
    <submittedName>
        <fullName evidence="1">Protoporphyrinogen oxidase</fullName>
    </submittedName>
</protein>
<reference evidence="1 2" key="1">
    <citation type="submission" date="2022-05" db="EMBL/GenBank/DDBJ databases">
        <title>Genome Sequencing of Bee-Associated Microbes.</title>
        <authorList>
            <person name="Dunlap C."/>
        </authorList>
    </citation>
    <scope>NUCLEOTIDE SEQUENCE [LARGE SCALE GENOMIC DNA]</scope>
    <source>
        <strain evidence="1 2">NRRL B-04010</strain>
    </source>
</reference>
<dbReference type="Proteomes" id="UP001527181">
    <property type="component" value="Unassembled WGS sequence"/>
</dbReference>
<gene>
    <name evidence="1" type="ORF">M5X12_16690</name>
</gene>
<dbReference type="GeneID" id="94487089"/>